<organism evidence="9 10">
    <name type="scientific">Acetobacterium bakii</name>
    <dbReference type="NCBI Taxonomy" id="52689"/>
    <lineage>
        <taxon>Bacteria</taxon>
        <taxon>Bacillati</taxon>
        <taxon>Bacillota</taxon>
        <taxon>Clostridia</taxon>
        <taxon>Eubacteriales</taxon>
        <taxon>Eubacteriaceae</taxon>
        <taxon>Acetobacterium</taxon>
    </lineage>
</organism>
<dbReference type="InterPro" id="IPR003594">
    <property type="entry name" value="HATPase_dom"/>
</dbReference>
<dbReference type="SUPFAM" id="SSF47384">
    <property type="entry name" value="Homodimeric domain of signal transducing histidine kinase"/>
    <property type="match status" value="1"/>
</dbReference>
<evidence type="ECO:0000256" key="6">
    <source>
        <dbReference type="ARBA" id="ARBA00022777"/>
    </source>
</evidence>
<dbReference type="CDD" id="cd00082">
    <property type="entry name" value="HisKA"/>
    <property type="match status" value="1"/>
</dbReference>
<name>A0A0L6U0G6_9FIRM</name>
<dbReference type="SMART" id="SM00387">
    <property type="entry name" value="HATPase_c"/>
    <property type="match status" value="1"/>
</dbReference>
<evidence type="ECO:0000313" key="9">
    <source>
        <dbReference type="EMBL" id="KNZ41310.1"/>
    </source>
</evidence>
<proteinExistence type="predicted"/>
<dbReference type="PROSITE" id="PS50109">
    <property type="entry name" value="HIS_KIN"/>
    <property type="match status" value="1"/>
</dbReference>
<dbReference type="EC" id="2.7.13.3" evidence="3"/>
<comment type="caution">
    <text evidence="9">The sequence shown here is derived from an EMBL/GenBank/DDBJ whole genome shotgun (WGS) entry which is preliminary data.</text>
</comment>
<evidence type="ECO:0000256" key="3">
    <source>
        <dbReference type="ARBA" id="ARBA00012438"/>
    </source>
</evidence>
<evidence type="ECO:0000256" key="1">
    <source>
        <dbReference type="ARBA" id="ARBA00000085"/>
    </source>
</evidence>
<keyword evidence="4" id="KW-0597">Phosphoprotein</keyword>
<dbReference type="EMBL" id="LGYO01000033">
    <property type="protein sequence ID" value="KNZ41310.1"/>
    <property type="molecule type" value="Genomic_DNA"/>
</dbReference>
<accession>A0A0L6U0G6</accession>
<dbReference type="Gene3D" id="3.30.565.10">
    <property type="entry name" value="Histidine kinase-like ATPase, C-terminal domain"/>
    <property type="match status" value="1"/>
</dbReference>
<evidence type="ECO:0000259" key="8">
    <source>
        <dbReference type="PROSITE" id="PS50109"/>
    </source>
</evidence>
<dbReference type="InterPro" id="IPR036097">
    <property type="entry name" value="HisK_dim/P_sf"/>
</dbReference>
<evidence type="ECO:0000256" key="5">
    <source>
        <dbReference type="ARBA" id="ARBA00022679"/>
    </source>
</evidence>
<dbReference type="InterPro" id="IPR050351">
    <property type="entry name" value="BphY/WalK/GraS-like"/>
</dbReference>
<dbReference type="InterPro" id="IPR005467">
    <property type="entry name" value="His_kinase_dom"/>
</dbReference>
<sequence>MFLYMGYVQYQLHSINTQLAKRLAEKTRQPLTLELINPELNRLAANINNSLKAEETLRLNGIREEKQFKELIANISHDLRTPLTAIKGYQQLMENGDLADEQRRKLNIAQKHVGELGSLIEHFYEYSYLLNREFKPIIEPLNLTQLVAECLASAVAVLEANNLSVSIEEAPAVYALGDKEMTTRIIQNLIRNCIAHSNGNIKVEIRAKDYGVIAFQNPVKTPGEIEVSRVFDRFYTADKARGKTTGIGLSIVKHLAEEMRGHAKAVLQDNLLEIRVELPLCDKSKIIKKNMGSISG</sequence>
<feature type="domain" description="Histidine kinase" evidence="8">
    <location>
        <begin position="74"/>
        <end position="282"/>
    </location>
</feature>
<dbReference type="GO" id="GO:0016036">
    <property type="term" value="P:cellular response to phosphate starvation"/>
    <property type="evidence" value="ECO:0007669"/>
    <property type="project" value="TreeGrafter"/>
</dbReference>
<dbReference type="PANTHER" id="PTHR45453">
    <property type="entry name" value="PHOSPHATE REGULON SENSOR PROTEIN PHOR"/>
    <property type="match status" value="1"/>
</dbReference>
<dbReference type="Gene3D" id="1.10.287.130">
    <property type="match status" value="1"/>
</dbReference>
<reference evidence="10" key="1">
    <citation type="submission" date="2015-07" db="EMBL/GenBank/DDBJ databases">
        <title>Draft genome sequence of Acetobacterium bakii DSM 8293, a potential psychrophilic chemical producer through syngas fermentation.</title>
        <authorList>
            <person name="Song Y."/>
            <person name="Hwang S."/>
            <person name="Cho B.-K."/>
        </authorList>
    </citation>
    <scope>NUCLEOTIDE SEQUENCE [LARGE SCALE GENOMIC DNA]</scope>
    <source>
        <strain evidence="10">DSM 8239</strain>
    </source>
</reference>
<dbReference type="InterPro" id="IPR036890">
    <property type="entry name" value="HATPase_C_sf"/>
</dbReference>
<dbReference type="AlphaFoldDB" id="A0A0L6U0G6"/>
<evidence type="ECO:0000256" key="2">
    <source>
        <dbReference type="ARBA" id="ARBA00004370"/>
    </source>
</evidence>
<evidence type="ECO:0000256" key="4">
    <source>
        <dbReference type="ARBA" id="ARBA00022553"/>
    </source>
</evidence>
<dbReference type="SMART" id="SM00388">
    <property type="entry name" value="HisKA"/>
    <property type="match status" value="1"/>
</dbReference>
<keyword evidence="7" id="KW-0902">Two-component regulatory system</keyword>
<comment type="catalytic activity">
    <reaction evidence="1">
        <text>ATP + protein L-histidine = ADP + protein N-phospho-L-histidine.</text>
        <dbReference type="EC" id="2.7.13.3"/>
    </reaction>
</comment>
<dbReference type="SUPFAM" id="SSF55874">
    <property type="entry name" value="ATPase domain of HSP90 chaperone/DNA topoisomerase II/histidine kinase"/>
    <property type="match status" value="1"/>
</dbReference>
<evidence type="ECO:0000256" key="7">
    <source>
        <dbReference type="ARBA" id="ARBA00023012"/>
    </source>
</evidence>
<protein>
    <recommendedName>
        <fullName evidence="3">histidine kinase</fullName>
        <ecNumber evidence="3">2.7.13.3</ecNumber>
    </recommendedName>
</protein>
<comment type="subcellular location">
    <subcellularLocation>
        <location evidence="2">Membrane</location>
    </subcellularLocation>
</comment>
<gene>
    <name evidence="9" type="ORF">AKG39_13150</name>
</gene>
<dbReference type="GO" id="GO:0005886">
    <property type="term" value="C:plasma membrane"/>
    <property type="evidence" value="ECO:0007669"/>
    <property type="project" value="TreeGrafter"/>
</dbReference>
<dbReference type="InterPro" id="IPR003661">
    <property type="entry name" value="HisK_dim/P_dom"/>
</dbReference>
<dbReference type="Pfam" id="PF02518">
    <property type="entry name" value="HATPase_c"/>
    <property type="match status" value="1"/>
</dbReference>
<dbReference type="GO" id="GO:0000155">
    <property type="term" value="F:phosphorelay sensor kinase activity"/>
    <property type="evidence" value="ECO:0007669"/>
    <property type="project" value="InterPro"/>
</dbReference>
<keyword evidence="5" id="KW-0808">Transferase</keyword>
<dbReference type="OrthoDB" id="335833at2"/>
<dbReference type="Proteomes" id="UP000036873">
    <property type="component" value="Unassembled WGS sequence"/>
</dbReference>
<dbReference type="PATRIC" id="fig|52689.4.peg.1995"/>
<dbReference type="PANTHER" id="PTHR45453:SF1">
    <property type="entry name" value="PHOSPHATE REGULON SENSOR PROTEIN PHOR"/>
    <property type="match status" value="1"/>
</dbReference>
<keyword evidence="6 9" id="KW-0418">Kinase</keyword>
<evidence type="ECO:0000313" key="10">
    <source>
        <dbReference type="Proteomes" id="UP000036873"/>
    </source>
</evidence>
<dbReference type="GO" id="GO:0004721">
    <property type="term" value="F:phosphoprotein phosphatase activity"/>
    <property type="evidence" value="ECO:0007669"/>
    <property type="project" value="TreeGrafter"/>
</dbReference>
<dbReference type="STRING" id="52689.AKG39_13150"/>
<dbReference type="Pfam" id="PF00512">
    <property type="entry name" value="HisKA"/>
    <property type="match status" value="1"/>
</dbReference>
<keyword evidence="10" id="KW-1185">Reference proteome</keyword>